<evidence type="ECO:0000256" key="2">
    <source>
        <dbReference type="SAM" id="Phobius"/>
    </source>
</evidence>
<feature type="compositionally biased region" description="Basic and acidic residues" evidence="1">
    <location>
        <begin position="11"/>
        <end position="21"/>
    </location>
</feature>
<keyword evidence="4" id="KW-1185">Reference proteome</keyword>
<sequence>MKIKLVVNQENRADQDLPMKEDDNDACNECPKPAEDAIQEGDSSLANSPLSSYLQSLGKRKRKPEEMIDEISPLLSLKKKRRKKKLQPSASLVRFLLPLFSRTKKLYLFFLALIDSNSEFVFGFMNRFCTNRTVFFMLISAISISPYTGFQVSSPS</sequence>
<feature type="region of interest" description="Disordered" evidence="1">
    <location>
        <begin position="1"/>
        <end position="49"/>
    </location>
</feature>
<feature type="transmembrane region" description="Helical" evidence="2">
    <location>
        <begin position="134"/>
        <end position="150"/>
    </location>
</feature>
<name>A0A328DPX0_9ASTE</name>
<reference evidence="3 4" key="1">
    <citation type="submission" date="2018-06" db="EMBL/GenBank/DDBJ databases">
        <title>The Genome of Cuscuta australis (Dodder) Provides Insight into the Evolution of Plant Parasitism.</title>
        <authorList>
            <person name="Liu H."/>
        </authorList>
    </citation>
    <scope>NUCLEOTIDE SEQUENCE [LARGE SCALE GENOMIC DNA]</scope>
    <source>
        <strain evidence="4">cv. Yunnan</strain>
        <tissue evidence="3">Vines</tissue>
    </source>
</reference>
<organism evidence="3 4">
    <name type="scientific">Cuscuta australis</name>
    <dbReference type="NCBI Taxonomy" id="267555"/>
    <lineage>
        <taxon>Eukaryota</taxon>
        <taxon>Viridiplantae</taxon>
        <taxon>Streptophyta</taxon>
        <taxon>Embryophyta</taxon>
        <taxon>Tracheophyta</taxon>
        <taxon>Spermatophyta</taxon>
        <taxon>Magnoliopsida</taxon>
        <taxon>eudicotyledons</taxon>
        <taxon>Gunneridae</taxon>
        <taxon>Pentapetalae</taxon>
        <taxon>asterids</taxon>
        <taxon>lamiids</taxon>
        <taxon>Solanales</taxon>
        <taxon>Convolvulaceae</taxon>
        <taxon>Cuscuteae</taxon>
        <taxon>Cuscuta</taxon>
        <taxon>Cuscuta subgen. Grammica</taxon>
        <taxon>Cuscuta sect. Cleistogrammica</taxon>
    </lineage>
</organism>
<gene>
    <name evidence="3" type="ORF">DM860_004997</name>
</gene>
<accession>A0A328DPX0</accession>
<evidence type="ECO:0000256" key="1">
    <source>
        <dbReference type="SAM" id="MobiDB-lite"/>
    </source>
</evidence>
<dbReference type="EMBL" id="NQVE01000122">
    <property type="protein sequence ID" value="RAL46718.1"/>
    <property type="molecule type" value="Genomic_DNA"/>
</dbReference>
<comment type="caution">
    <text evidence="3">The sequence shown here is derived from an EMBL/GenBank/DDBJ whole genome shotgun (WGS) entry which is preliminary data.</text>
</comment>
<keyword evidence="2" id="KW-0812">Transmembrane</keyword>
<evidence type="ECO:0000313" key="3">
    <source>
        <dbReference type="EMBL" id="RAL46718.1"/>
    </source>
</evidence>
<keyword evidence="2" id="KW-1133">Transmembrane helix</keyword>
<dbReference type="Proteomes" id="UP000249390">
    <property type="component" value="Unassembled WGS sequence"/>
</dbReference>
<protein>
    <submittedName>
        <fullName evidence="3">Uncharacterized protein</fullName>
    </submittedName>
</protein>
<dbReference type="AlphaFoldDB" id="A0A328DPX0"/>
<proteinExistence type="predicted"/>
<evidence type="ECO:0000313" key="4">
    <source>
        <dbReference type="Proteomes" id="UP000249390"/>
    </source>
</evidence>
<keyword evidence="2" id="KW-0472">Membrane</keyword>